<evidence type="ECO:0000313" key="2">
    <source>
        <dbReference type="Proteomes" id="UP000186922"/>
    </source>
</evidence>
<sequence>MGWHQNTYSIAEKRRVANNYHEENNEKKTSIAEFARRVQIPTTTLKGWLSMCAGPPPVRKKTPAMYPQMDVELYGWVLDLRGPGKRLEVRNGDIKEKARDVVVRDFGDTEFKASDCWCAMNDVKLRCTDMFIECE</sequence>
<evidence type="ECO:0000313" key="1">
    <source>
        <dbReference type="EMBL" id="GAV02824.1"/>
    </source>
</evidence>
<comment type="caution">
    <text evidence="1">The sequence shown here is derived from an EMBL/GenBank/DDBJ whole genome shotgun (WGS) entry which is preliminary data.</text>
</comment>
<protein>
    <submittedName>
        <fullName evidence="1">Uncharacterized protein</fullName>
    </submittedName>
</protein>
<accession>A0A1D1VV10</accession>
<gene>
    <name evidence="1" type="primary">RvY_13342-1</name>
    <name evidence="1" type="synonym">RvY_13342.1</name>
    <name evidence="1" type="ORF">RvY_13342</name>
</gene>
<organism evidence="1 2">
    <name type="scientific">Ramazzottius varieornatus</name>
    <name type="common">Water bear</name>
    <name type="synonym">Tardigrade</name>
    <dbReference type="NCBI Taxonomy" id="947166"/>
    <lineage>
        <taxon>Eukaryota</taxon>
        <taxon>Metazoa</taxon>
        <taxon>Ecdysozoa</taxon>
        <taxon>Tardigrada</taxon>
        <taxon>Eutardigrada</taxon>
        <taxon>Parachela</taxon>
        <taxon>Hypsibioidea</taxon>
        <taxon>Ramazzottiidae</taxon>
        <taxon>Ramazzottius</taxon>
    </lineage>
</organism>
<proteinExistence type="predicted"/>
<dbReference type="EMBL" id="BDGG01000008">
    <property type="protein sequence ID" value="GAV02824.1"/>
    <property type="molecule type" value="Genomic_DNA"/>
</dbReference>
<dbReference type="AlphaFoldDB" id="A0A1D1VV10"/>
<dbReference type="Gene3D" id="1.10.10.60">
    <property type="entry name" value="Homeodomain-like"/>
    <property type="match status" value="1"/>
</dbReference>
<dbReference type="Proteomes" id="UP000186922">
    <property type="component" value="Unassembled WGS sequence"/>
</dbReference>
<keyword evidence="2" id="KW-1185">Reference proteome</keyword>
<name>A0A1D1VV10_RAMVA</name>
<reference evidence="1 2" key="1">
    <citation type="journal article" date="2016" name="Nat. Commun.">
        <title>Extremotolerant tardigrade genome and improved radiotolerance of human cultured cells by tardigrade-unique protein.</title>
        <authorList>
            <person name="Hashimoto T."/>
            <person name="Horikawa D.D."/>
            <person name="Saito Y."/>
            <person name="Kuwahara H."/>
            <person name="Kozuka-Hata H."/>
            <person name="Shin-I T."/>
            <person name="Minakuchi Y."/>
            <person name="Ohishi K."/>
            <person name="Motoyama A."/>
            <person name="Aizu T."/>
            <person name="Enomoto A."/>
            <person name="Kondo K."/>
            <person name="Tanaka S."/>
            <person name="Hara Y."/>
            <person name="Koshikawa S."/>
            <person name="Sagara H."/>
            <person name="Miura T."/>
            <person name="Yokobori S."/>
            <person name="Miyagawa K."/>
            <person name="Suzuki Y."/>
            <person name="Kubo T."/>
            <person name="Oyama M."/>
            <person name="Kohara Y."/>
            <person name="Fujiyama A."/>
            <person name="Arakawa K."/>
            <person name="Katayama T."/>
            <person name="Toyoda A."/>
            <person name="Kunieda T."/>
        </authorList>
    </citation>
    <scope>NUCLEOTIDE SEQUENCE [LARGE SCALE GENOMIC DNA]</scope>
    <source>
        <strain evidence="1 2">YOKOZUNA-1</strain>
    </source>
</reference>